<dbReference type="EMBL" id="JAGSOT010000084">
    <property type="protein sequence ID" value="MBR7798046.1"/>
    <property type="molecule type" value="Genomic_DNA"/>
</dbReference>
<keyword evidence="1" id="KW-1133">Transmembrane helix</keyword>
<keyword evidence="1" id="KW-0472">Membrane</keyword>
<accession>A0A941ID04</accession>
<organism evidence="2 3">
    <name type="scientific">Virgibacillus salarius</name>
    <dbReference type="NCBI Taxonomy" id="447199"/>
    <lineage>
        <taxon>Bacteria</taxon>
        <taxon>Bacillati</taxon>
        <taxon>Bacillota</taxon>
        <taxon>Bacilli</taxon>
        <taxon>Bacillales</taxon>
        <taxon>Bacillaceae</taxon>
        <taxon>Virgibacillus</taxon>
    </lineage>
</organism>
<evidence type="ECO:0000313" key="2">
    <source>
        <dbReference type="EMBL" id="MBR7798046.1"/>
    </source>
</evidence>
<evidence type="ECO:0000313" key="3">
    <source>
        <dbReference type="Proteomes" id="UP000675284"/>
    </source>
</evidence>
<name>A0A941ID04_9BACI</name>
<feature type="transmembrane region" description="Helical" evidence="1">
    <location>
        <begin position="5"/>
        <end position="23"/>
    </location>
</feature>
<dbReference type="RefSeq" id="WP_166530938.1">
    <property type="nucleotide sequence ID" value="NZ_JAGSOT010000084.1"/>
</dbReference>
<reference evidence="2" key="1">
    <citation type="submission" date="2021-04" db="EMBL/GenBank/DDBJ databases">
        <title>Isolation and polyphasic classification of algal microorganism.</title>
        <authorList>
            <person name="Wang S."/>
        </authorList>
    </citation>
    <scope>NUCLEOTIDE SEQUENCE</scope>
    <source>
        <strain evidence="2">720a</strain>
    </source>
</reference>
<dbReference type="AlphaFoldDB" id="A0A941ID04"/>
<protein>
    <submittedName>
        <fullName evidence="2">Uncharacterized protein</fullName>
    </submittedName>
</protein>
<dbReference type="Proteomes" id="UP000675284">
    <property type="component" value="Unassembled WGS sequence"/>
</dbReference>
<evidence type="ECO:0000256" key="1">
    <source>
        <dbReference type="SAM" id="Phobius"/>
    </source>
</evidence>
<proteinExistence type="predicted"/>
<keyword evidence="1" id="KW-0812">Transmembrane</keyword>
<comment type="caution">
    <text evidence="2">The sequence shown here is derived from an EMBL/GenBank/DDBJ whole genome shotgun (WGS) entry which is preliminary data.</text>
</comment>
<sequence>MYKKIIMFSLLAAVIVFFIYWFYPFKPSVFLSDEQIALEIEEVIFKSNVKQVQDVIKIDERHFFVPFITENQTYSGSYWEWKRNQWKLNWVKINLRPRVLKIEENNPETYYFVWNLDPRDQVAALDFFLKKKRGYSGTNYHPAIQMKDEISLDTSSYGIRKLPIGKA</sequence>
<keyword evidence="3" id="KW-1185">Reference proteome</keyword>
<gene>
    <name evidence="2" type="ORF">KCX74_18640</name>
</gene>